<dbReference type="CDD" id="cd00112">
    <property type="entry name" value="LDLa"/>
    <property type="match status" value="1"/>
</dbReference>
<dbReference type="GO" id="GO:0004252">
    <property type="term" value="F:serine-type endopeptidase activity"/>
    <property type="evidence" value="ECO:0007669"/>
    <property type="project" value="InterPro"/>
</dbReference>
<dbReference type="PRINTS" id="PR00722">
    <property type="entry name" value="CHYMOTRYPSIN"/>
</dbReference>
<proteinExistence type="predicted"/>
<dbReference type="InterPro" id="IPR001314">
    <property type="entry name" value="Peptidase_S1A"/>
</dbReference>
<keyword evidence="6" id="KW-0732">Signal</keyword>
<feature type="domain" description="CUB" evidence="7">
    <location>
        <begin position="31"/>
        <end position="159"/>
    </location>
</feature>
<organism evidence="9 10">
    <name type="scientific">Paragonimus westermani</name>
    <dbReference type="NCBI Taxonomy" id="34504"/>
    <lineage>
        <taxon>Eukaryota</taxon>
        <taxon>Metazoa</taxon>
        <taxon>Spiralia</taxon>
        <taxon>Lophotrochozoa</taxon>
        <taxon>Platyhelminthes</taxon>
        <taxon>Trematoda</taxon>
        <taxon>Digenea</taxon>
        <taxon>Plagiorchiida</taxon>
        <taxon>Troglotremata</taxon>
        <taxon>Troglotrematidae</taxon>
        <taxon>Paragonimus</taxon>
    </lineage>
</organism>
<keyword evidence="4 5" id="KW-1015">Disulfide bond</keyword>
<evidence type="ECO:0000256" key="3">
    <source>
        <dbReference type="ARBA" id="ARBA00022825"/>
    </source>
</evidence>
<keyword evidence="1" id="KW-0645">Protease</keyword>
<dbReference type="SUPFAM" id="SSF57424">
    <property type="entry name" value="LDL receptor-like module"/>
    <property type="match status" value="1"/>
</dbReference>
<evidence type="ECO:0000256" key="5">
    <source>
        <dbReference type="PROSITE-ProRule" id="PRU00124"/>
    </source>
</evidence>
<dbReference type="FunFam" id="2.40.10.10:FF:000118">
    <property type="entry name" value="Chymotrypsinogen A"/>
    <property type="match status" value="1"/>
</dbReference>
<dbReference type="CDD" id="cd00190">
    <property type="entry name" value="Tryp_SPc"/>
    <property type="match status" value="1"/>
</dbReference>
<evidence type="ECO:0000256" key="2">
    <source>
        <dbReference type="ARBA" id="ARBA00022801"/>
    </source>
</evidence>
<evidence type="ECO:0000259" key="8">
    <source>
        <dbReference type="PROSITE" id="PS50240"/>
    </source>
</evidence>
<dbReference type="SMART" id="SM00042">
    <property type="entry name" value="CUB"/>
    <property type="match status" value="1"/>
</dbReference>
<reference evidence="9 10" key="1">
    <citation type="journal article" date="2019" name="Gigascience">
        <title>Whole-genome sequence of the oriental lung fluke Paragonimus westermani.</title>
        <authorList>
            <person name="Oey H."/>
            <person name="Zakrzewski M."/>
            <person name="Narain K."/>
            <person name="Devi K.R."/>
            <person name="Agatsuma T."/>
            <person name="Nawaratna S."/>
            <person name="Gobert G.N."/>
            <person name="Jones M.K."/>
            <person name="Ragan M.A."/>
            <person name="McManus D.P."/>
            <person name="Krause L."/>
        </authorList>
    </citation>
    <scope>NUCLEOTIDE SEQUENCE [LARGE SCALE GENOMIC DNA]</scope>
    <source>
        <strain evidence="9 10">IND2009</strain>
    </source>
</reference>
<feature type="signal peptide" evidence="6">
    <location>
        <begin position="1"/>
        <end position="22"/>
    </location>
</feature>
<keyword evidence="10" id="KW-1185">Reference proteome</keyword>
<dbReference type="InterPro" id="IPR035914">
    <property type="entry name" value="Sperma_CUB_dom_sf"/>
</dbReference>
<dbReference type="AlphaFoldDB" id="A0A5J4N9I9"/>
<gene>
    <name evidence="9" type="ORF">DEA37_0000244</name>
</gene>
<dbReference type="InterPro" id="IPR036055">
    <property type="entry name" value="LDL_receptor-like_sf"/>
</dbReference>
<dbReference type="InterPro" id="IPR000859">
    <property type="entry name" value="CUB_dom"/>
</dbReference>
<keyword evidence="3" id="KW-0720">Serine protease</keyword>
<dbReference type="GO" id="GO:0006508">
    <property type="term" value="P:proteolysis"/>
    <property type="evidence" value="ECO:0007669"/>
    <property type="project" value="UniProtKB-KW"/>
</dbReference>
<dbReference type="InterPro" id="IPR001254">
    <property type="entry name" value="Trypsin_dom"/>
</dbReference>
<comment type="caution">
    <text evidence="5">Lacks conserved residue(s) required for the propagation of feature annotation.</text>
</comment>
<dbReference type="PANTHER" id="PTHR24252:SF7">
    <property type="entry name" value="HYALIN"/>
    <property type="match status" value="1"/>
</dbReference>
<evidence type="ECO:0000313" key="9">
    <source>
        <dbReference type="EMBL" id="KAA3672117.1"/>
    </source>
</evidence>
<keyword evidence="2" id="KW-0378">Hydrolase</keyword>
<dbReference type="PANTHER" id="PTHR24252">
    <property type="entry name" value="ACROSIN-RELATED"/>
    <property type="match status" value="1"/>
</dbReference>
<dbReference type="InterPro" id="IPR043504">
    <property type="entry name" value="Peptidase_S1_PA_chymotrypsin"/>
</dbReference>
<dbReference type="SMART" id="SM00192">
    <property type="entry name" value="LDLa"/>
    <property type="match status" value="1"/>
</dbReference>
<feature type="chain" id="PRO_5023859885" evidence="6">
    <location>
        <begin position="23"/>
        <end position="582"/>
    </location>
</feature>
<dbReference type="Proteomes" id="UP000324629">
    <property type="component" value="Unassembled WGS sequence"/>
</dbReference>
<accession>A0A5J4N9I9</accession>
<protein>
    <submittedName>
        <fullName evidence="9">Uncharacterized protein</fullName>
    </submittedName>
</protein>
<evidence type="ECO:0000259" key="7">
    <source>
        <dbReference type="PROSITE" id="PS01180"/>
    </source>
</evidence>
<feature type="domain" description="Peptidase S1" evidence="8">
    <location>
        <begin position="245"/>
        <end position="502"/>
    </location>
</feature>
<dbReference type="Pfam" id="PF00089">
    <property type="entry name" value="Trypsin"/>
    <property type="match status" value="1"/>
</dbReference>
<name>A0A5J4N9I9_9TREM</name>
<dbReference type="Gene3D" id="2.60.120.290">
    <property type="entry name" value="Spermadhesin, CUB domain"/>
    <property type="match status" value="1"/>
</dbReference>
<evidence type="ECO:0000256" key="6">
    <source>
        <dbReference type="SAM" id="SignalP"/>
    </source>
</evidence>
<dbReference type="Pfam" id="PF00431">
    <property type="entry name" value="CUB"/>
    <property type="match status" value="1"/>
</dbReference>
<dbReference type="Gene3D" id="4.10.400.10">
    <property type="entry name" value="Low-density Lipoprotein Receptor"/>
    <property type="match status" value="1"/>
</dbReference>
<dbReference type="InterPro" id="IPR009003">
    <property type="entry name" value="Peptidase_S1_PA"/>
</dbReference>
<dbReference type="EMBL" id="QNGE01005328">
    <property type="protein sequence ID" value="KAA3672117.1"/>
    <property type="molecule type" value="Genomic_DNA"/>
</dbReference>
<evidence type="ECO:0000256" key="4">
    <source>
        <dbReference type="ARBA" id="ARBA00023157"/>
    </source>
</evidence>
<sequence>MNHYVKVLLYVLIFNTGGNVLADIPERGPQCGAGMLSFDPSGNIISHEGYSAGAQYGPMKCFWFIHVRPGNGILVQSVTFDLASGEQSCEKDYLAAYEADPNAAEGNSSSLTQVFTKEIGRHCGQRPVRFVTSSNRLLLVWKSQISGTNQGFKLRYSSVERALADQLKENNLEKTCNPSYEWPCPSVSNLSKICTLKNWRCDGFEDCPDATDEQGCLSSRRRSRTRSRNLDKRSIEDDTDDWGRVVNGQEARQGSWPFIISLRMAANGGHVCGGSLISAQWVLTAAHCVQPMPDPNQWYVDLGRYYKDSGGAEVQRLRVSTVFIYPYYDPSRIVNDIALLQLATPANLNTGYVRLAPVVRSASVASAIVANTQCLVAGWGDTRNTGSNSVLRQATLPPDERSVRLTDLTFLTGLAYNHSGIHLPEQTLADPTLLSIEHSMLQTYVFVPTLLRLKNKVPASAASVCAYSFTCSCGTSYVGRRTRRLSERIREHHPAWINSGVTKTSTSAIVAHLVDTSHIVNLASSFRLIYRVKSIHSKAVRCRILATAEAIGIRLNNPPLCTQKRFLQALRLPWPNIHTTAD</sequence>
<dbReference type="PROSITE" id="PS01180">
    <property type="entry name" value="CUB"/>
    <property type="match status" value="1"/>
</dbReference>
<comment type="caution">
    <text evidence="9">The sequence shown here is derived from an EMBL/GenBank/DDBJ whole genome shotgun (WGS) entry which is preliminary data.</text>
</comment>
<dbReference type="InterPro" id="IPR002172">
    <property type="entry name" value="LDrepeatLR_classA_rpt"/>
</dbReference>
<dbReference type="Gene3D" id="2.40.10.10">
    <property type="entry name" value="Trypsin-like serine proteases"/>
    <property type="match status" value="1"/>
</dbReference>
<dbReference type="PROSITE" id="PS00134">
    <property type="entry name" value="TRYPSIN_HIS"/>
    <property type="match status" value="1"/>
</dbReference>
<dbReference type="SMART" id="SM00020">
    <property type="entry name" value="Tryp_SPc"/>
    <property type="match status" value="1"/>
</dbReference>
<dbReference type="InterPro" id="IPR018114">
    <property type="entry name" value="TRYPSIN_HIS"/>
</dbReference>
<evidence type="ECO:0000256" key="1">
    <source>
        <dbReference type="ARBA" id="ARBA00022670"/>
    </source>
</evidence>
<dbReference type="PROSITE" id="PS50240">
    <property type="entry name" value="TRYPSIN_DOM"/>
    <property type="match status" value="1"/>
</dbReference>
<dbReference type="CDD" id="cd00041">
    <property type="entry name" value="CUB"/>
    <property type="match status" value="1"/>
</dbReference>
<dbReference type="SUPFAM" id="SSF49854">
    <property type="entry name" value="Spermadhesin, CUB domain"/>
    <property type="match status" value="1"/>
</dbReference>
<feature type="disulfide bond" evidence="5">
    <location>
        <begin position="201"/>
        <end position="216"/>
    </location>
</feature>
<dbReference type="PROSITE" id="PS50068">
    <property type="entry name" value="LDLRA_2"/>
    <property type="match status" value="1"/>
</dbReference>
<dbReference type="SUPFAM" id="SSF50494">
    <property type="entry name" value="Trypsin-like serine proteases"/>
    <property type="match status" value="1"/>
</dbReference>
<evidence type="ECO:0000313" key="10">
    <source>
        <dbReference type="Proteomes" id="UP000324629"/>
    </source>
</evidence>